<dbReference type="PROSITE" id="PS00036">
    <property type="entry name" value="BZIP_BASIC"/>
    <property type="match status" value="1"/>
</dbReference>
<feature type="region of interest" description="Disordered" evidence="6">
    <location>
        <begin position="1"/>
        <end position="35"/>
    </location>
</feature>
<feature type="compositionally biased region" description="Polar residues" evidence="6">
    <location>
        <begin position="372"/>
        <end position="394"/>
    </location>
</feature>
<comment type="similarity">
    <text evidence="1">Belongs to the bZIP family. NFIL3 subfamily.</text>
</comment>
<dbReference type="PANTHER" id="PTHR15284">
    <property type="entry name" value="NUCLEAR FACTOR INTERLEUKIN-3-REGULATED PROTEIN"/>
    <property type="match status" value="1"/>
</dbReference>
<dbReference type="Proteomes" id="UP001142055">
    <property type="component" value="Chromosome 1"/>
</dbReference>
<feature type="region of interest" description="Disordered" evidence="6">
    <location>
        <begin position="54"/>
        <end position="78"/>
    </location>
</feature>
<comment type="caution">
    <text evidence="8">The sequence shown here is derived from an EMBL/GenBank/DDBJ whole genome shotgun (WGS) entry which is preliminary data.</text>
</comment>
<feature type="compositionally biased region" description="Polar residues" evidence="6">
    <location>
        <begin position="344"/>
        <end position="362"/>
    </location>
</feature>
<keyword evidence="9" id="KW-1185">Reference proteome</keyword>
<organism evidence="8 9">
    <name type="scientific">Blomia tropicalis</name>
    <name type="common">Mite</name>
    <dbReference type="NCBI Taxonomy" id="40697"/>
    <lineage>
        <taxon>Eukaryota</taxon>
        <taxon>Metazoa</taxon>
        <taxon>Ecdysozoa</taxon>
        <taxon>Arthropoda</taxon>
        <taxon>Chelicerata</taxon>
        <taxon>Arachnida</taxon>
        <taxon>Acari</taxon>
        <taxon>Acariformes</taxon>
        <taxon>Sarcoptiformes</taxon>
        <taxon>Astigmata</taxon>
        <taxon>Glycyphagoidea</taxon>
        <taxon>Echimyopodidae</taxon>
        <taxon>Blomia</taxon>
    </lineage>
</organism>
<evidence type="ECO:0000256" key="1">
    <source>
        <dbReference type="ARBA" id="ARBA00006079"/>
    </source>
</evidence>
<dbReference type="Gene3D" id="1.20.5.170">
    <property type="match status" value="1"/>
</dbReference>
<dbReference type="PANTHER" id="PTHR15284:SF0">
    <property type="entry name" value="GH23983P"/>
    <property type="match status" value="1"/>
</dbReference>
<name>A0A9Q0RT29_BLOTA</name>
<dbReference type="SMART" id="SM00338">
    <property type="entry name" value="BRLZ"/>
    <property type="match status" value="1"/>
</dbReference>
<keyword evidence="3" id="KW-0238">DNA-binding</keyword>
<evidence type="ECO:0000256" key="6">
    <source>
        <dbReference type="SAM" id="MobiDB-lite"/>
    </source>
</evidence>
<dbReference type="InterPro" id="IPR047106">
    <property type="entry name" value="NFIL3-like_bZIP"/>
</dbReference>
<keyword evidence="5" id="KW-0539">Nucleus</keyword>
<dbReference type="AlphaFoldDB" id="A0A9Q0RT29"/>
<dbReference type="InterPro" id="IPR004827">
    <property type="entry name" value="bZIP"/>
</dbReference>
<dbReference type="EMBL" id="JAPWDV010000001">
    <property type="protein sequence ID" value="KAJ6224936.1"/>
    <property type="molecule type" value="Genomic_DNA"/>
</dbReference>
<dbReference type="Pfam" id="PF07716">
    <property type="entry name" value="bZIP_2"/>
    <property type="match status" value="1"/>
</dbReference>
<dbReference type="PROSITE" id="PS50217">
    <property type="entry name" value="BZIP"/>
    <property type="match status" value="1"/>
</dbReference>
<dbReference type="CDD" id="cd14694">
    <property type="entry name" value="bZIP_NFIL3"/>
    <property type="match status" value="1"/>
</dbReference>
<sequence length="493" mass="51891">METNNNSGSNSCHSDDTRRPASAHNPKSHSNTYKWNNVSNTSAPVDLSVPSSIASSSINSFSSTSSSSSSNVGSHNSSSIPVFGNSNISSGLIGATTNQLVTPSSMLMTNSRKQREFIPDSKKDESYWDRRKRNNEAAKRSREKRRISDLVLETRVLELTRENSILKAELYAIKEKFGIAPSQHFVDPESIAIPLPENANKIRRSRLFSSIINGTPVNLFSAAAAAADYSSNGGGNSSFNYSCSLSPNSHSSSSSEVQVSSPNYHVSTTSSPPVVCSLLGQGVSALGLGSPILPVLAGCGKTSLPFKLRHKAGNSTSNTSNGGNGSNGGGGGGVSNGTIGNGILATTNGHHNGSETGNMPTNDSDASSDSSVTVPPLNSNSIESNGTTFGDLSARDNTCSPDSVLKTENFALKSELQRLASEVATLKNVLVYSSQTVAQNAALKLSASERCNPYQSVSPVGNHSPVHYSEDLVDSKVLLNNVIQFQKLNDIIV</sequence>
<dbReference type="FunFam" id="1.20.5.170:FF:000025">
    <property type="entry name" value="nuclear factor interleukin-3-regulated protein-like"/>
    <property type="match status" value="1"/>
</dbReference>
<evidence type="ECO:0000256" key="2">
    <source>
        <dbReference type="ARBA" id="ARBA00023015"/>
    </source>
</evidence>
<gene>
    <name evidence="8" type="ORF">RDWZM_003481</name>
</gene>
<dbReference type="GO" id="GO:0005634">
    <property type="term" value="C:nucleus"/>
    <property type="evidence" value="ECO:0007669"/>
    <property type="project" value="TreeGrafter"/>
</dbReference>
<evidence type="ECO:0000259" key="7">
    <source>
        <dbReference type="PROSITE" id="PS50217"/>
    </source>
</evidence>
<dbReference type="GO" id="GO:0003677">
    <property type="term" value="F:DNA binding"/>
    <property type="evidence" value="ECO:0007669"/>
    <property type="project" value="UniProtKB-KW"/>
</dbReference>
<dbReference type="InterPro" id="IPR046347">
    <property type="entry name" value="bZIP_sf"/>
</dbReference>
<protein>
    <recommendedName>
        <fullName evidence="7">BZIP domain-containing protein</fullName>
    </recommendedName>
</protein>
<feature type="compositionally biased region" description="Gly residues" evidence="6">
    <location>
        <begin position="322"/>
        <end position="335"/>
    </location>
</feature>
<keyword evidence="2" id="KW-0805">Transcription regulation</keyword>
<evidence type="ECO:0000313" key="8">
    <source>
        <dbReference type="EMBL" id="KAJ6224936.1"/>
    </source>
</evidence>
<dbReference type="SUPFAM" id="SSF57959">
    <property type="entry name" value="Leucine zipper domain"/>
    <property type="match status" value="1"/>
</dbReference>
<evidence type="ECO:0000256" key="5">
    <source>
        <dbReference type="ARBA" id="ARBA00023242"/>
    </source>
</evidence>
<feature type="compositionally biased region" description="Polar residues" evidence="6">
    <location>
        <begin position="1"/>
        <end position="12"/>
    </location>
</feature>
<feature type="domain" description="BZIP" evidence="7">
    <location>
        <begin position="124"/>
        <end position="176"/>
    </location>
</feature>
<feature type="region of interest" description="Disordered" evidence="6">
    <location>
        <begin position="310"/>
        <end position="394"/>
    </location>
</feature>
<dbReference type="InterPro" id="IPR047229">
    <property type="entry name" value="NFIL3-like"/>
</dbReference>
<accession>A0A9Q0RT29</accession>
<proteinExistence type="inferred from homology"/>
<evidence type="ECO:0000313" key="9">
    <source>
        <dbReference type="Proteomes" id="UP001142055"/>
    </source>
</evidence>
<evidence type="ECO:0000256" key="4">
    <source>
        <dbReference type="ARBA" id="ARBA00023163"/>
    </source>
</evidence>
<evidence type="ECO:0000256" key="3">
    <source>
        <dbReference type="ARBA" id="ARBA00023125"/>
    </source>
</evidence>
<dbReference type="GO" id="GO:0007623">
    <property type="term" value="P:circadian rhythm"/>
    <property type="evidence" value="ECO:0007669"/>
    <property type="project" value="TreeGrafter"/>
</dbReference>
<dbReference type="GO" id="GO:0003700">
    <property type="term" value="F:DNA-binding transcription factor activity"/>
    <property type="evidence" value="ECO:0007669"/>
    <property type="project" value="InterPro"/>
</dbReference>
<keyword evidence="4" id="KW-0804">Transcription</keyword>
<reference evidence="8" key="1">
    <citation type="submission" date="2022-12" db="EMBL/GenBank/DDBJ databases">
        <title>Genome assemblies of Blomia tropicalis.</title>
        <authorList>
            <person name="Cui Y."/>
        </authorList>
    </citation>
    <scope>NUCLEOTIDE SEQUENCE</scope>
    <source>
        <tissue evidence="8">Adult mites</tissue>
    </source>
</reference>